<evidence type="ECO:0000256" key="3">
    <source>
        <dbReference type="ARBA" id="ARBA00022692"/>
    </source>
</evidence>
<accession>A0A4Y6PQS9</accession>
<reference evidence="7 8" key="1">
    <citation type="submission" date="2019-06" db="EMBL/GenBank/DDBJ databases">
        <title>Persicimonas caeni gen. nov., sp. nov., a predatory bacterium isolated from solar saltern.</title>
        <authorList>
            <person name="Wang S."/>
        </authorList>
    </citation>
    <scope>NUCLEOTIDE SEQUENCE [LARGE SCALE GENOMIC DNA]</scope>
    <source>
        <strain evidence="7 8">YN101</strain>
    </source>
</reference>
<dbReference type="RefSeq" id="WP_141196861.1">
    <property type="nucleotide sequence ID" value="NZ_CP041186.1"/>
</dbReference>
<evidence type="ECO:0000256" key="5">
    <source>
        <dbReference type="ARBA" id="ARBA00023136"/>
    </source>
</evidence>
<feature type="transmembrane region" description="Helical" evidence="6">
    <location>
        <begin position="139"/>
        <end position="162"/>
    </location>
</feature>
<evidence type="ECO:0000256" key="2">
    <source>
        <dbReference type="ARBA" id="ARBA00022475"/>
    </source>
</evidence>
<proteinExistence type="predicted"/>
<dbReference type="InterPro" id="IPR017039">
    <property type="entry name" value="Virul_fac_BrkB"/>
</dbReference>
<comment type="subcellular location">
    <subcellularLocation>
        <location evidence="1">Cell membrane</location>
        <topology evidence="1">Multi-pass membrane protein</topology>
    </subcellularLocation>
</comment>
<dbReference type="PANTHER" id="PTHR30213:SF0">
    <property type="entry name" value="UPF0761 MEMBRANE PROTEIN YIHY"/>
    <property type="match status" value="1"/>
</dbReference>
<dbReference type="NCBIfam" id="TIGR00765">
    <property type="entry name" value="yihY_not_rbn"/>
    <property type="match status" value="1"/>
</dbReference>
<evidence type="ECO:0000256" key="4">
    <source>
        <dbReference type="ARBA" id="ARBA00022989"/>
    </source>
</evidence>
<dbReference type="Pfam" id="PF03631">
    <property type="entry name" value="Virul_fac_BrkB"/>
    <property type="match status" value="1"/>
</dbReference>
<keyword evidence="3 6" id="KW-0812">Transmembrane</keyword>
<evidence type="ECO:0000256" key="1">
    <source>
        <dbReference type="ARBA" id="ARBA00004651"/>
    </source>
</evidence>
<dbReference type="AlphaFoldDB" id="A0A4Y6PQS9"/>
<dbReference type="GO" id="GO:0005886">
    <property type="term" value="C:plasma membrane"/>
    <property type="evidence" value="ECO:0007669"/>
    <property type="project" value="UniProtKB-SubCell"/>
</dbReference>
<dbReference type="PANTHER" id="PTHR30213">
    <property type="entry name" value="INNER MEMBRANE PROTEIN YHJD"/>
    <property type="match status" value="1"/>
</dbReference>
<feature type="transmembrane region" description="Helical" evidence="6">
    <location>
        <begin position="92"/>
        <end position="112"/>
    </location>
</feature>
<dbReference type="OrthoDB" id="9808671at2"/>
<feature type="transmembrane region" description="Helical" evidence="6">
    <location>
        <begin position="213"/>
        <end position="236"/>
    </location>
</feature>
<evidence type="ECO:0000256" key="6">
    <source>
        <dbReference type="SAM" id="Phobius"/>
    </source>
</evidence>
<keyword evidence="2" id="KW-1003">Cell membrane</keyword>
<keyword evidence="5 6" id="KW-0472">Membrane</keyword>
<protein>
    <submittedName>
        <fullName evidence="7">YihY/virulence factor BrkB family protein</fullName>
    </submittedName>
</protein>
<accession>A0A5B8Y335</accession>
<gene>
    <name evidence="7" type="ORF">FIV42_06355</name>
</gene>
<dbReference type="EMBL" id="CP041186">
    <property type="protein sequence ID" value="QDG50367.1"/>
    <property type="molecule type" value="Genomic_DNA"/>
</dbReference>
<evidence type="ECO:0000313" key="8">
    <source>
        <dbReference type="Proteomes" id="UP000315995"/>
    </source>
</evidence>
<feature type="transmembrane region" description="Helical" evidence="6">
    <location>
        <begin position="182"/>
        <end position="206"/>
    </location>
</feature>
<name>A0A4Y6PQS9_PERCE</name>
<dbReference type="PIRSF" id="PIRSF035875">
    <property type="entry name" value="RNase_BN"/>
    <property type="match status" value="1"/>
</dbReference>
<feature type="transmembrane region" description="Helical" evidence="6">
    <location>
        <begin position="242"/>
        <end position="267"/>
    </location>
</feature>
<keyword evidence="8" id="KW-1185">Reference proteome</keyword>
<organism evidence="7 8">
    <name type="scientific">Persicimonas caeni</name>
    <dbReference type="NCBI Taxonomy" id="2292766"/>
    <lineage>
        <taxon>Bacteria</taxon>
        <taxon>Deltaproteobacteria</taxon>
        <taxon>Bradymonadales</taxon>
        <taxon>Bradymonadaceae</taxon>
        <taxon>Persicimonas</taxon>
    </lineage>
</organism>
<evidence type="ECO:0000313" key="7">
    <source>
        <dbReference type="EMBL" id="QDG50367.1"/>
    </source>
</evidence>
<keyword evidence="4 6" id="KW-1133">Transmembrane helix</keyword>
<sequence length="298" mass="32305">MLKTLAGRLLHFAWRVIKAFLSNQGILLAGGLAYNSLLSAIPLVAVVVMSLSYFIEEQQLLETISAELVLLIPSHADTLTQTVRTLLENRSLISGLGIVVLLFFSSIAFRMLEEAIANIFHVPDHVEGRSFWMSALIPYAYIVVIGLAIVGVTGVTAFFETFTDASFMILGWELSLANLPGIILYVSGFVGMAALFTSVYAVLPVIQIQIKRAVIGGVIAAILWEVVRRILVWYFASISLVNVIYGSLATVIVVLLGLEIGAIILLLGAQVIAELEHSAENGVPWYVDPEDKGESATS</sequence>
<dbReference type="Proteomes" id="UP000315995">
    <property type="component" value="Chromosome"/>
</dbReference>